<sequence length="45" mass="5074">MVAPSDPLGELAQLRQTQFFLQLGLANQQYFKQFMALGFQIGQQA</sequence>
<evidence type="ECO:0000313" key="1">
    <source>
        <dbReference type="EMBL" id="CSA40310.1"/>
    </source>
</evidence>
<organism evidence="1 2">
    <name type="scientific">Vibrio cholerae</name>
    <dbReference type="NCBI Taxonomy" id="666"/>
    <lineage>
        <taxon>Bacteria</taxon>
        <taxon>Pseudomonadati</taxon>
        <taxon>Pseudomonadota</taxon>
        <taxon>Gammaproteobacteria</taxon>
        <taxon>Vibrionales</taxon>
        <taxon>Vibrionaceae</taxon>
        <taxon>Vibrio</taxon>
    </lineage>
</organism>
<reference evidence="1 2" key="1">
    <citation type="submission" date="2015-07" db="EMBL/GenBank/DDBJ databases">
        <authorList>
            <consortium name="Pathogen Informatics"/>
        </authorList>
    </citation>
    <scope>NUCLEOTIDE SEQUENCE [LARGE SCALE GENOMIC DNA]</scope>
    <source>
        <strain evidence="1 2">A51</strain>
    </source>
</reference>
<dbReference type="EMBL" id="CWOW01000006">
    <property type="protein sequence ID" value="CSA40310.1"/>
    <property type="molecule type" value="Genomic_DNA"/>
</dbReference>
<protein>
    <submittedName>
        <fullName evidence="1">Uncharacterized protein</fullName>
    </submittedName>
</protein>
<dbReference type="AlphaFoldDB" id="A0A655Q3J8"/>
<evidence type="ECO:0000313" key="2">
    <source>
        <dbReference type="Proteomes" id="UP000044806"/>
    </source>
</evidence>
<proteinExistence type="predicted"/>
<accession>A0A655Q3J8</accession>
<gene>
    <name evidence="1" type="ORF">ERS013165_01503</name>
</gene>
<dbReference type="Proteomes" id="UP000044806">
    <property type="component" value="Unassembled WGS sequence"/>
</dbReference>
<name>A0A655Q3J8_VIBCL</name>